<organism evidence="2">
    <name type="scientific">uncultured Nocardioidaceae bacterium</name>
    <dbReference type="NCBI Taxonomy" id="253824"/>
    <lineage>
        <taxon>Bacteria</taxon>
        <taxon>Bacillati</taxon>
        <taxon>Actinomycetota</taxon>
        <taxon>Actinomycetes</taxon>
        <taxon>Propionibacteriales</taxon>
        <taxon>Nocardioidaceae</taxon>
        <taxon>environmental samples</taxon>
    </lineage>
</organism>
<feature type="compositionally biased region" description="Basic residues" evidence="1">
    <location>
        <begin position="54"/>
        <end position="72"/>
    </location>
</feature>
<evidence type="ECO:0000256" key="1">
    <source>
        <dbReference type="SAM" id="MobiDB-lite"/>
    </source>
</evidence>
<accession>A0A6J4LP31</accession>
<evidence type="ECO:0000313" key="2">
    <source>
        <dbReference type="EMBL" id="CAA9338065.1"/>
    </source>
</evidence>
<dbReference type="EMBL" id="CADCUF010000171">
    <property type="protein sequence ID" value="CAA9338065.1"/>
    <property type="molecule type" value="Genomic_DNA"/>
</dbReference>
<feature type="compositionally biased region" description="Basic and acidic residues" evidence="1">
    <location>
        <begin position="27"/>
        <end position="37"/>
    </location>
</feature>
<protein>
    <submittedName>
        <fullName evidence="2">Phosphatidylinositol phosphate synthase @ Archaetidylinositol phosphate synthase</fullName>
        <ecNumber evidence="2">2.7.8.39</ecNumber>
    </submittedName>
</protein>
<proteinExistence type="predicted"/>
<feature type="compositionally biased region" description="Basic and acidic residues" evidence="1">
    <location>
        <begin position="1"/>
        <end position="12"/>
    </location>
</feature>
<dbReference type="AlphaFoldDB" id="A0A6J4LP31"/>
<feature type="non-terminal residue" evidence="2">
    <location>
        <position position="217"/>
    </location>
</feature>
<reference evidence="2" key="1">
    <citation type="submission" date="2020-02" db="EMBL/GenBank/DDBJ databases">
        <authorList>
            <person name="Meier V. D."/>
        </authorList>
    </citation>
    <scope>NUCLEOTIDE SEQUENCE</scope>
    <source>
        <strain evidence="2">AVDCRST_MAG24</strain>
    </source>
</reference>
<sequence length="217" mass="23964">ARTLPRHLDRALRPGRPVAPPAGGQPRRRDARGDPRGGRRRGGLLPAGTAARRGPLHHGVRVLRHDRRRHGPSVRSGEPLRRVPRLDAGPDRRRRDLRRPGDVLRRPRRRAGARRALDLLPDDGVGDLLRPGARRGARDGGQGRHRRARRPARLHPRHHRCGGPRQPARRRPARPVGGPRGAGAAGRREHRHGRAAGPRGPSAGARPDVDRLRSPPL</sequence>
<feature type="compositionally biased region" description="Basic and acidic residues" evidence="1">
    <location>
        <begin position="78"/>
        <end position="105"/>
    </location>
</feature>
<feature type="compositionally biased region" description="Low complexity" evidence="1">
    <location>
        <begin position="43"/>
        <end position="53"/>
    </location>
</feature>
<feature type="compositionally biased region" description="Low complexity" evidence="1">
    <location>
        <begin position="195"/>
        <end position="206"/>
    </location>
</feature>
<feature type="compositionally biased region" description="Basic residues" evidence="1">
    <location>
        <begin position="143"/>
        <end position="173"/>
    </location>
</feature>
<dbReference type="EC" id="2.7.8.39" evidence="2"/>
<feature type="non-terminal residue" evidence="2">
    <location>
        <position position="1"/>
    </location>
</feature>
<feature type="region of interest" description="Disordered" evidence="1">
    <location>
        <begin position="1"/>
        <end position="217"/>
    </location>
</feature>
<gene>
    <name evidence="2" type="ORF">AVDCRST_MAG24-1150</name>
</gene>
<dbReference type="GO" id="GO:0016740">
    <property type="term" value="F:transferase activity"/>
    <property type="evidence" value="ECO:0007669"/>
    <property type="project" value="UniProtKB-KW"/>
</dbReference>
<feature type="compositionally biased region" description="Basic and acidic residues" evidence="1">
    <location>
        <begin position="207"/>
        <end position="217"/>
    </location>
</feature>
<keyword evidence="2" id="KW-0808">Transferase</keyword>
<name>A0A6J4LP31_9ACTN</name>